<dbReference type="PANTHER" id="PTHR28158">
    <property type="entry name" value="37S RIBOSOMAL PROTEIN S35, MITOCHONDRIAL"/>
    <property type="match status" value="1"/>
</dbReference>
<dbReference type="Proteomes" id="UP000886653">
    <property type="component" value="Unassembled WGS sequence"/>
</dbReference>
<feature type="compositionally biased region" description="Basic residues" evidence="1">
    <location>
        <begin position="59"/>
        <end position="69"/>
    </location>
</feature>
<protein>
    <submittedName>
        <fullName evidence="2">Uncharacterized protein</fullName>
    </submittedName>
</protein>
<reference evidence="2" key="1">
    <citation type="submission" date="2013-11" db="EMBL/GenBank/DDBJ databases">
        <title>Genome sequence of the fusiform rust pathogen reveals effectors for host alternation and coevolution with pine.</title>
        <authorList>
            <consortium name="DOE Joint Genome Institute"/>
            <person name="Smith K."/>
            <person name="Pendleton A."/>
            <person name="Kubisiak T."/>
            <person name="Anderson C."/>
            <person name="Salamov A."/>
            <person name="Aerts A."/>
            <person name="Riley R."/>
            <person name="Clum A."/>
            <person name="Lindquist E."/>
            <person name="Ence D."/>
            <person name="Campbell M."/>
            <person name="Kronenberg Z."/>
            <person name="Feau N."/>
            <person name="Dhillon B."/>
            <person name="Hamelin R."/>
            <person name="Burleigh J."/>
            <person name="Smith J."/>
            <person name="Yandell M."/>
            <person name="Nelson C."/>
            <person name="Grigoriev I."/>
            <person name="Davis J."/>
        </authorList>
    </citation>
    <scope>NUCLEOTIDE SEQUENCE</scope>
    <source>
        <strain evidence="2">G11</strain>
    </source>
</reference>
<evidence type="ECO:0000256" key="1">
    <source>
        <dbReference type="SAM" id="MobiDB-lite"/>
    </source>
</evidence>
<dbReference type="GO" id="GO:0032543">
    <property type="term" value="P:mitochondrial translation"/>
    <property type="evidence" value="ECO:0007669"/>
    <property type="project" value="TreeGrafter"/>
</dbReference>
<dbReference type="GO" id="GO:0003735">
    <property type="term" value="F:structural constituent of ribosome"/>
    <property type="evidence" value="ECO:0007669"/>
    <property type="project" value="TreeGrafter"/>
</dbReference>
<organism evidence="2 3">
    <name type="scientific">Cronartium quercuum f. sp. fusiforme G11</name>
    <dbReference type="NCBI Taxonomy" id="708437"/>
    <lineage>
        <taxon>Eukaryota</taxon>
        <taxon>Fungi</taxon>
        <taxon>Dikarya</taxon>
        <taxon>Basidiomycota</taxon>
        <taxon>Pucciniomycotina</taxon>
        <taxon>Pucciniomycetes</taxon>
        <taxon>Pucciniales</taxon>
        <taxon>Coleosporiaceae</taxon>
        <taxon>Cronartium</taxon>
    </lineage>
</organism>
<feature type="compositionally biased region" description="Polar residues" evidence="1">
    <location>
        <begin position="28"/>
        <end position="40"/>
    </location>
</feature>
<dbReference type="InterPro" id="IPR021036">
    <property type="entry name" value="Ribosomal_mS45"/>
</dbReference>
<name>A0A9P6NH84_9BASI</name>
<comment type="caution">
    <text evidence="2">The sequence shown here is derived from an EMBL/GenBank/DDBJ whole genome shotgun (WGS) entry which is preliminary data.</text>
</comment>
<accession>A0A9P6NH84</accession>
<sequence length="571" mass="64288">MFPASCSRTQATLIGRQIYRPQQLARRNPSQSTRSVSVSAKTKELTTPDEEDDLLSSLTKRRGGRKNKGGAKVSPREWLNSEEGRRFRDPVIGGTNWLGDEIPFPTNPWFKPKPPLWDGVRTKVYESFKNRVNSIPPNQPELSVAEAKTREQLLIRQTSEQWGISKERVAAIIRLKALEESWTITTESSQTAAVGSNRTLQLNFEKGMENVLGVDRSLSKQVEEDVNELANRKLMRKSKFYGFEFVPLDSPVPVSLKSQDTSTDSPSGSQTARRRYEEQDVPSTERQIRAKDGVPRPPPCYISAPPDKIPMVFTDVSEFPRQAKPISKRKAKHFPRTSLLPNHSEWNAPPRSRSNCTLAAMSVRMADGEVAYPTGTQKLAQNKSLSDEQKEVVSDLLRRFKGCSTSDAGMKMLDEFKLESSESNSQLDHDLIKEMVLLRAGGLSFRKSMGTWDADLSISAQTSEPASPVPEDEKQIQSMKYQMIKSIYKRKLELNQAGRLLLPKMVRAKQEKDFSILHNQASKVQSEDEATKIVPSSTKLRRGDRLLRRCMKGPAGRMKQRELLAAKAAEV</sequence>
<dbReference type="PANTHER" id="PTHR28158:SF1">
    <property type="entry name" value="SMALL RIBOSOMAL SUBUNIT PROTEIN MS45"/>
    <property type="match status" value="1"/>
</dbReference>
<evidence type="ECO:0000313" key="2">
    <source>
        <dbReference type="EMBL" id="KAG0144079.1"/>
    </source>
</evidence>
<dbReference type="EMBL" id="MU167303">
    <property type="protein sequence ID" value="KAG0144079.1"/>
    <property type="molecule type" value="Genomic_DNA"/>
</dbReference>
<dbReference type="GO" id="GO:0005763">
    <property type="term" value="C:mitochondrial small ribosomal subunit"/>
    <property type="evidence" value="ECO:0007669"/>
    <property type="project" value="TreeGrafter"/>
</dbReference>
<dbReference type="Pfam" id="PF12298">
    <property type="entry name" value="Bot1p"/>
    <property type="match status" value="1"/>
</dbReference>
<keyword evidence="3" id="KW-1185">Reference proteome</keyword>
<proteinExistence type="predicted"/>
<dbReference type="AlphaFoldDB" id="A0A9P6NH84"/>
<gene>
    <name evidence="2" type="ORF">CROQUDRAFT_47859</name>
</gene>
<feature type="region of interest" description="Disordered" evidence="1">
    <location>
        <begin position="23"/>
        <end position="77"/>
    </location>
</feature>
<feature type="region of interest" description="Disordered" evidence="1">
    <location>
        <begin position="254"/>
        <end position="298"/>
    </location>
</feature>
<dbReference type="OrthoDB" id="10052321at2759"/>
<evidence type="ECO:0000313" key="3">
    <source>
        <dbReference type="Proteomes" id="UP000886653"/>
    </source>
</evidence>
<feature type="compositionally biased region" description="Polar residues" evidence="1">
    <location>
        <begin position="256"/>
        <end position="271"/>
    </location>
</feature>